<sequence length="68" mass="7683">MPFGQARPGELRDFKHRAHVVAIFRVRTDAQAAIWFPAAGIFLQGDAGRRLEAGRRQDRQLPLARAML</sequence>
<evidence type="ECO:0000313" key="2">
    <source>
        <dbReference type="Proteomes" id="UP000008207"/>
    </source>
</evidence>
<dbReference type="AlphaFoldDB" id="B8ICY2"/>
<protein>
    <submittedName>
        <fullName evidence="1">Uncharacterized protein</fullName>
    </submittedName>
</protein>
<keyword evidence="2" id="KW-1185">Reference proteome</keyword>
<name>B8ICY2_METNO</name>
<gene>
    <name evidence="1" type="ordered locus">Mnod_4506</name>
</gene>
<evidence type="ECO:0000313" key="1">
    <source>
        <dbReference type="EMBL" id="ACL59374.1"/>
    </source>
</evidence>
<proteinExistence type="predicted"/>
<dbReference type="HOGENOM" id="CLU_2789161_0_0_5"/>
<reference evidence="1 2" key="1">
    <citation type="submission" date="2009-01" db="EMBL/GenBank/DDBJ databases">
        <title>Complete sequence of chromosome of Methylobacterium nodulans ORS 2060.</title>
        <authorList>
            <consortium name="US DOE Joint Genome Institute"/>
            <person name="Lucas S."/>
            <person name="Copeland A."/>
            <person name="Lapidus A."/>
            <person name="Glavina del Rio T."/>
            <person name="Dalin E."/>
            <person name="Tice H."/>
            <person name="Bruce D."/>
            <person name="Goodwin L."/>
            <person name="Pitluck S."/>
            <person name="Sims D."/>
            <person name="Brettin T."/>
            <person name="Detter J.C."/>
            <person name="Han C."/>
            <person name="Larimer F."/>
            <person name="Land M."/>
            <person name="Hauser L."/>
            <person name="Kyrpides N."/>
            <person name="Ivanova N."/>
            <person name="Marx C.J."/>
            <person name="Richardson P."/>
        </authorList>
    </citation>
    <scope>NUCLEOTIDE SEQUENCE [LARGE SCALE GENOMIC DNA]</scope>
    <source>
        <strain evidence="2">LMG 21967 / CNCM I-2342 / ORS 2060</strain>
    </source>
</reference>
<dbReference type="KEGG" id="mno:Mnod_4506"/>
<dbReference type="EMBL" id="CP001349">
    <property type="protein sequence ID" value="ACL59374.1"/>
    <property type="molecule type" value="Genomic_DNA"/>
</dbReference>
<dbReference type="RefSeq" id="WP_015931012.1">
    <property type="nucleotide sequence ID" value="NC_011894.1"/>
</dbReference>
<dbReference type="STRING" id="460265.Mnod_4506"/>
<organism evidence="1 2">
    <name type="scientific">Methylobacterium nodulans (strain LMG 21967 / CNCM I-2342 / ORS 2060)</name>
    <dbReference type="NCBI Taxonomy" id="460265"/>
    <lineage>
        <taxon>Bacteria</taxon>
        <taxon>Pseudomonadati</taxon>
        <taxon>Pseudomonadota</taxon>
        <taxon>Alphaproteobacteria</taxon>
        <taxon>Hyphomicrobiales</taxon>
        <taxon>Methylobacteriaceae</taxon>
        <taxon>Methylobacterium</taxon>
    </lineage>
</organism>
<accession>B8ICY2</accession>
<dbReference type="Proteomes" id="UP000008207">
    <property type="component" value="Chromosome"/>
</dbReference>